<protein>
    <recommendedName>
        <fullName evidence="2">YCII-related domain-containing protein</fullName>
    </recommendedName>
</protein>
<dbReference type="Proteomes" id="UP000266693">
    <property type="component" value="Unassembled WGS sequence"/>
</dbReference>
<dbReference type="PANTHER" id="PTHR37828">
    <property type="entry name" value="GSR2449 PROTEIN"/>
    <property type="match status" value="1"/>
</dbReference>
<feature type="domain" description="YCII-related" evidence="2">
    <location>
        <begin position="9"/>
        <end position="76"/>
    </location>
</feature>
<evidence type="ECO:0000256" key="1">
    <source>
        <dbReference type="ARBA" id="ARBA00007689"/>
    </source>
</evidence>
<sequence length="90" mass="9621">MLTYCAPIERIDALMPAHGAWLRQLFAEDLIVVCGRREPRTGGIIVCRGRKADVEALAATDPFVAEGVATIEVSEFAASMAHPALADLLA</sequence>
<organism evidence="3 4">
    <name type="scientific">Sphingomonas gilva</name>
    <dbReference type="NCBI Taxonomy" id="2305907"/>
    <lineage>
        <taxon>Bacteria</taxon>
        <taxon>Pseudomonadati</taxon>
        <taxon>Pseudomonadota</taxon>
        <taxon>Alphaproteobacteria</taxon>
        <taxon>Sphingomonadales</taxon>
        <taxon>Sphingomonadaceae</taxon>
        <taxon>Sphingomonas</taxon>
    </lineage>
</organism>
<dbReference type="Gene3D" id="3.30.70.1060">
    <property type="entry name" value="Dimeric alpha+beta barrel"/>
    <property type="match status" value="1"/>
</dbReference>
<dbReference type="SUPFAM" id="SSF54909">
    <property type="entry name" value="Dimeric alpha+beta barrel"/>
    <property type="match status" value="1"/>
</dbReference>
<dbReference type="OrthoDB" id="9814407at2"/>
<dbReference type="InterPro" id="IPR011008">
    <property type="entry name" value="Dimeric_a/b-barrel"/>
</dbReference>
<dbReference type="PANTHER" id="PTHR37828:SF1">
    <property type="entry name" value="YCII-RELATED DOMAIN-CONTAINING PROTEIN"/>
    <property type="match status" value="1"/>
</dbReference>
<dbReference type="Pfam" id="PF03795">
    <property type="entry name" value="YCII"/>
    <property type="match status" value="1"/>
</dbReference>
<name>A0A396RS00_9SPHN</name>
<accession>A0A396RS00</accession>
<comment type="similarity">
    <text evidence="1">Belongs to the YciI family.</text>
</comment>
<reference evidence="3 4" key="1">
    <citation type="submission" date="2018-08" db="EMBL/GenBank/DDBJ databases">
        <title>The multiple taxonomic identification of Sphingomonas gilva.</title>
        <authorList>
            <person name="Zhu D."/>
            <person name="Zheng S."/>
        </authorList>
    </citation>
    <scope>NUCLEOTIDE SEQUENCE [LARGE SCALE GENOMIC DNA]</scope>
    <source>
        <strain evidence="3 4">ZDH117</strain>
    </source>
</reference>
<comment type="caution">
    <text evidence="3">The sequence shown here is derived from an EMBL/GenBank/DDBJ whole genome shotgun (WGS) entry which is preliminary data.</text>
</comment>
<keyword evidence="4" id="KW-1185">Reference proteome</keyword>
<evidence type="ECO:0000313" key="4">
    <source>
        <dbReference type="Proteomes" id="UP000266693"/>
    </source>
</evidence>
<evidence type="ECO:0000313" key="3">
    <source>
        <dbReference type="EMBL" id="RHW19447.1"/>
    </source>
</evidence>
<evidence type="ECO:0000259" key="2">
    <source>
        <dbReference type="Pfam" id="PF03795"/>
    </source>
</evidence>
<dbReference type="AlphaFoldDB" id="A0A396RS00"/>
<dbReference type="EMBL" id="QWLV01000001">
    <property type="protein sequence ID" value="RHW19447.1"/>
    <property type="molecule type" value="Genomic_DNA"/>
</dbReference>
<gene>
    <name evidence="3" type="ORF">D1610_02550</name>
</gene>
<proteinExistence type="inferred from homology"/>
<dbReference type="InterPro" id="IPR005545">
    <property type="entry name" value="YCII"/>
</dbReference>